<dbReference type="InterPro" id="IPR012165">
    <property type="entry name" value="Cyt_c3_hydrogenase_gsu"/>
</dbReference>
<dbReference type="InterPro" id="IPR050415">
    <property type="entry name" value="MRET"/>
</dbReference>
<name>A0ABW6ARB1_9BACT</name>
<gene>
    <name evidence="2" type="ORF">ACFS25_30060</name>
</gene>
<dbReference type="InterPro" id="IPR001433">
    <property type="entry name" value="OxRdtase_FAD/NAD-bd"/>
</dbReference>
<dbReference type="InterPro" id="IPR001709">
    <property type="entry name" value="Flavoprot_Pyr_Nucl_cyt_Rdtase"/>
</dbReference>
<dbReference type="Gene3D" id="3.40.50.80">
    <property type="entry name" value="Nucleotide-binding domain of ferredoxin-NADP reductase (FNR) module"/>
    <property type="match status" value="1"/>
</dbReference>
<dbReference type="InterPro" id="IPR039261">
    <property type="entry name" value="FNR_nucleotide-bd"/>
</dbReference>
<accession>A0ABW6ARB1</accession>
<dbReference type="InterPro" id="IPR008333">
    <property type="entry name" value="Cbr1-like_FAD-bd_dom"/>
</dbReference>
<dbReference type="PRINTS" id="PR00371">
    <property type="entry name" value="FPNCR"/>
</dbReference>
<reference evidence="3" key="1">
    <citation type="journal article" date="2019" name="Int. J. Syst. Evol. Microbiol.">
        <title>The Global Catalogue of Microorganisms (GCM) 10K type strain sequencing project: providing services to taxonomists for standard genome sequencing and annotation.</title>
        <authorList>
            <consortium name="The Broad Institute Genomics Platform"/>
            <consortium name="The Broad Institute Genome Sequencing Center for Infectious Disease"/>
            <person name="Wu L."/>
            <person name="Ma J."/>
        </authorList>
    </citation>
    <scope>NUCLEOTIDE SEQUENCE [LARGE SCALE GENOMIC DNA]</scope>
    <source>
        <strain evidence="3">KCTC 52490</strain>
    </source>
</reference>
<dbReference type="Pfam" id="PF00175">
    <property type="entry name" value="NAD_binding_1"/>
    <property type="match status" value="1"/>
</dbReference>
<protein>
    <submittedName>
        <fullName evidence="2">Ferredoxin reductase</fullName>
    </submittedName>
</protein>
<comment type="caution">
    <text evidence="2">The sequence shown here is derived from an EMBL/GenBank/DDBJ whole genome shotgun (WGS) entry which is preliminary data.</text>
</comment>
<dbReference type="EMBL" id="JBHUOM010000048">
    <property type="protein sequence ID" value="MFD2938049.1"/>
    <property type="molecule type" value="Genomic_DNA"/>
</dbReference>
<dbReference type="Proteomes" id="UP001597512">
    <property type="component" value="Unassembled WGS sequence"/>
</dbReference>
<dbReference type="InterPro" id="IPR017938">
    <property type="entry name" value="Riboflavin_synthase-like_b-brl"/>
</dbReference>
<dbReference type="PIRSF" id="PIRSF006816">
    <property type="entry name" value="Cyc3_hyd_g"/>
    <property type="match status" value="1"/>
</dbReference>
<evidence type="ECO:0000313" key="3">
    <source>
        <dbReference type="Proteomes" id="UP001597512"/>
    </source>
</evidence>
<dbReference type="RefSeq" id="WP_381508659.1">
    <property type="nucleotide sequence ID" value="NZ_JBHUOM010000048.1"/>
</dbReference>
<sequence>MEKFHWQVARVKSIVQETTRVKTFTLQLTQWIPHLPGQHYDIRLTSEDGYQAERSYSIASPPEQTGEIDLTIELIDDGEVSSYLYDGIAVGDPLEVRGPIGGYFVWKDTMSAEPLLLVAGGSGVVPLMAMLRHRARISATNPTTLLFSIRTAEDVIYRNELEELAKQDTHFNLIFTFTRQAPSGWTGYQRRVDQPMLTDVLKRFESQPNCFVCGPTSLVEQVANTLVDLGLPDSIIRTERFGPTGT</sequence>
<organism evidence="2 3">
    <name type="scientific">Spirosoma flavum</name>
    <dbReference type="NCBI Taxonomy" id="2048557"/>
    <lineage>
        <taxon>Bacteria</taxon>
        <taxon>Pseudomonadati</taxon>
        <taxon>Bacteroidota</taxon>
        <taxon>Cytophagia</taxon>
        <taxon>Cytophagales</taxon>
        <taxon>Cytophagaceae</taxon>
        <taxon>Spirosoma</taxon>
    </lineage>
</organism>
<dbReference type="SUPFAM" id="SSF52343">
    <property type="entry name" value="Ferredoxin reductase-like, C-terminal NADP-linked domain"/>
    <property type="match status" value="1"/>
</dbReference>
<dbReference type="PANTHER" id="PTHR47354">
    <property type="entry name" value="NADH OXIDOREDUCTASE HCR"/>
    <property type="match status" value="1"/>
</dbReference>
<evidence type="ECO:0000313" key="2">
    <source>
        <dbReference type="EMBL" id="MFD2938049.1"/>
    </source>
</evidence>
<dbReference type="CDD" id="cd06217">
    <property type="entry name" value="FNR_iron_sulfur_binding_3"/>
    <property type="match status" value="1"/>
</dbReference>
<feature type="domain" description="FAD-binding FR-type" evidence="1">
    <location>
        <begin position="4"/>
        <end position="106"/>
    </location>
</feature>
<dbReference type="InterPro" id="IPR017927">
    <property type="entry name" value="FAD-bd_FR_type"/>
</dbReference>
<dbReference type="PROSITE" id="PS51384">
    <property type="entry name" value="FAD_FR"/>
    <property type="match status" value="1"/>
</dbReference>
<dbReference type="Gene3D" id="2.40.30.10">
    <property type="entry name" value="Translation factors"/>
    <property type="match status" value="1"/>
</dbReference>
<evidence type="ECO:0000259" key="1">
    <source>
        <dbReference type="PROSITE" id="PS51384"/>
    </source>
</evidence>
<dbReference type="SUPFAM" id="SSF63380">
    <property type="entry name" value="Riboflavin synthase domain-like"/>
    <property type="match status" value="1"/>
</dbReference>
<keyword evidence="3" id="KW-1185">Reference proteome</keyword>
<dbReference type="PRINTS" id="PR00406">
    <property type="entry name" value="CYTB5RDTASE"/>
</dbReference>
<dbReference type="PANTHER" id="PTHR47354:SF5">
    <property type="entry name" value="PROTEIN RFBI"/>
    <property type="match status" value="1"/>
</dbReference>
<dbReference type="Pfam" id="PF00970">
    <property type="entry name" value="FAD_binding_6"/>
    <property type="match status" value="1"/>
</dbReference>
<proteinExistence type="predicted"/>